<proteinExistence type="predicted"/>
<dbReference type="RefSeq" id="WP_092320878.1">
    <property type="nucleotide sequence ID" value="NZ_FNTJ01000003.1"/>
</dbReference>
<protein>
    <submittedName>
        <fullName evidence="1">Uncharacterized protein</fullName>
    </submittedName>
</protein>
<evidence type="ECO:0000313" key="1">
    <source>
        <dbReference type="EMBL" id="SED35567.1"/>
    </source>
</evidence>
<keyword evidence="2" id="KW-1185">Reference proteome</keyword>
<dbReference type="Proteomes" id="UP000198982">
    <property type="component" value="Unassembled WGS sequence"/>
</dbReference>
<name>A0A1H4ZZY4_9PSED</name>
<gene>
    <name evidence="1" type="ORF">SAMN05216178_6916</name>
</gene>
<reference evidence="2" key="1">
    <citation type="submission" date="2016-10" db="EMBL/GenBank/DDBJ databases">
        <authorList>
            <person name="Varghese N."/>
            <person name="Submissions S."/>
        </authorList>
    </citation>
    <scope>NUCLEOTIDE SEQUENCE [LARGE SCALE GENOMIC DNA]</scope>
    <source>
        <strain evidence="2">DSM 9751</strain>
    </source>
</reference>
<evidence type="ECO:0000313" key="2">
    <source>
        <dbReference type="Proteomes" id="UP000198982"/>
    </source>
</evidence>
<dbReference type="EMBL" id="FNTJ01000003">
    <property type="protein sequence ID" value="SED35567.1"/>
    <property type="molecule type" value="Genomic_DNA"/>
</dbReference>
<accession>A0A1H4ZZY4</accession>
<organism evidence="1 2">
    <name type="scientific">Pseudomonas saponiphila</name>
    <dbReference type="NCBI Taxonomy" id="556534"/>
    <lineage>
        <taxon>Bacteria</taxon>
        <taxon>Pseudomonadati</taxon>
        <taxon>Pseudomonadota</taxon>
        <taxon>Gammaproteobacteria</taxon>
        <taxon>Pseudomonadales</taxon>
        <taxon>Pseudomonadaceae</taxon>
        <taxon>Pseudomonas</taxon>
    </lineage>
</organism>
<sequence length="66" mass="7377">MPEFMVAGRMTVSCWTKVEAETEAQALQIAAGRMVADSHIDGSYPVSESWHFENDGTPFELRVDED</sequence>
<dbReference type="AlphaFoldDB" id="A0A1H4ZZY4"/>